<name>A0A2N9E9C4_FAGSY</name>
<evidence type="ECO:0000313" key="2">
    <source>
        <dbReference type="EMBL" id="SPC75587.1"/>
    </source>
</evidence>
<proteinExistence type="predicted"/>
<organism evidence="2">
    <name type="scientific">Fagus sylvatica</name>
    <name type="common">Beechnut</name>
    <dbReference type="NCBI Taxonomy" id="28930"/>
    <lineage>
        <taxon>Eukaryota</taxon>
        <taxon>Viridiplantae</taxon>
        <taxon>Streptophyta</taxon>
        <taxon>Embryophyta</taxon>
        <taxon>Tracheophyta</taxon>
        <taxon>Spermatophyta</taxon>
        <taxon>Magnoliopsida</taxon>
        <taxon>eudicotyledons</taxon>
        <taxon>Gunneridae</taxon>
        <taxon>Pentapetalae</taxon>
        <taxon>rosids</taxon>
        <taxon>fabids</taxon>
        <taxon>Fagales</taxon>
        <taxon>Fagaceae</taxon>
        <taxon>Fagus</taxon>
    </lineage>
</organism>
<sequence length="257" mass="28234">MAPINPFKLMGKTTVGSPSEAEKSKGKGKSKGVGQGKKGRNPIFQAIAPEQSTLSADSCSAAYEPQQQLPVIHEIEVSNHGEHLVLKRKRGHPEVIMEQIFWHMSRGLMLAVQGVHTMEARVFWMTEALQNKDVEHAKSLAEVMESVASNYKSLEEEHFKNLNTMKEMVYNSGFRDGWKSALNKAGVPKASDLFLRASTPLPYPDAVLKDTDDEAGEEDDDEEEDGKAQGEQDNCLADITAKQARGGVDVPKINPSS</sequence>
<dbReference type="AlphaFoldDB" id="A0A2N9E9C4"/>
<dbReference type="EMBL" id="OIVN01000169">
    <property type="protein sequence ID" value="SPC75587.1"/>
    <property type="molecule type" value="Genomic_DNA"/>
</dbReference>
<gene>
    <name evidence="2" type="ORF">FSB_LOCUS3469</name>
</gene>
<accession>A0A2N9E9C4</accession>
<feature type="compositionally biased region" description="Acidic residues" evidence="1">
    <location>
        <begin position="211"/>
        <end position="225"/>
    </location>
</feature>
<evidence type="ECO:0000256" key="1">
    <source>
        <dbReference type="SAM" id="MobiDB-lite"/>
    </source>
</evidence>
<reference evidence="2" key="1">
    <citation type="submission" date="2018-02" db="EMBL/GenBank/DDBJ databases">
        <authorList>
            <person name="Cohen D.B."/>
            <person name="Kent A.D."/>
        </authorList>
    </citation>
    <scope>NUCLEOTIDE SEQUENCE</scope>
</reference>
<feature type="region of interest" description="Disordered" evidence="1">
    <location>
        <begin position="204"/>
        <end position="235"/>
    </location>
</feature>
<feature type="region of interest" description="Disordered" evidence="1">
    <location>
        <begin position="1"/>
        <end position="41"/>
    </location>
</feature>
<protein>
    <submittedName>
        <fullName evidence="2">Uncharacterized protein</fullName>
    </submittedName>
</protein>